<dbReference type="InterPro" id="IPR008969">
    <property type="entry name" value="CarboxyPept-like_regulatory"/>
</dbReference>
<organism evidence="2 3">
    <name type="scientific">Pedobacter gandavensis</name>
    <dbReference type="NCBI Taxonomy" id="2679963"/>
    <lineage>
        <taxon>Bacteria</taxon>
        <taxon>Pseudomonadati</taxon>
        <taxon>Bacteroidota</taxon>
        <taxon>Sphingobacteriia</taxon>
        <taxon>Sphingobacteriales</taxon>
        <taxon>Sphingobacteriaceae</taxon>
        <taxon>Pedobacter</taxon>
    </lineage>
</organism>
<dbReference type="Pfam" id="PF13715">
    <property type="entry name" value="CarbopepD_reg_2"/>
    <property type="match status" value="1"/>
</dbReference>
<evidence type="ECO:0000256" key="1">
    <source>
        <dbReference type="SAM" id="SignalP"/>
    </source>
</evidence>
<dbReference type="SUPFAM" id="SSF49464">
    <property type="entry name" value="Carboxypeptidase regulatory domain-like"/>
    <property type="match status" value="1"/>
</dbReference>
<keyword evidence="3" id="KW-1185">Reference proteome</keyword>
<proteinExistence type="predicted"/>
<evidence type="ECO:0000313" key="3">
    <source>
        <dbReference type="Proteomes" id="UP000636110"/>
    </source>
</evidence>
<gene>
    <name evidence="2" type="ORF">GM920_15790</name>
</gene>
<feature type="signal peptide" evidence="1">
    <location>
        <begin position="1"/>
        <end position="36"/>
    </location>
</feature>
<dbReference type="Pfam" id="PF18939">
    <property type="entry name" value="DUF5686"/>
    <property type="match status" value="1"/>
</dbReference>
<dbReference type="InterPro" id="IPR043741">
    <property type="entry name" value="DUF5686"/>
</dbReference>
<sequence>MKTPVLAQKSIIEVFLKPISLLVLLLSLFFANAAHAQQTILTGTVTDGTTKETLPYVSYVIVGTTLGGKTDADGKFNISLKGEGNVLKFSYVGYKAQTKTIKPGTNQVINVQLMPDAMLMNEVVISGGKKPKYRNKENPAVELIRKVIANKAKNKMENYNFVEYQKYELMKFSLSNLSDKFKSKKIFRNYQFLFQEQDSTKIGGKNFLPVFQEEKLSDVYFKKNPEKTKTVLIADKRVNFDESFVDNKGLTAYFDRMYQDINIYDNNISVVSNQLLSPISDSAPTFYKFFITDTIKNHNPQLIELAFTPRNKADLLFEGKLYVTLDGNYAIQNAYLTVNKDINLNFVRALEVKLDFEKNPDQRYHLSKSNLIVDFGLSKKSGGGFTGERTVAFKDFKINVPRPDTVYKAAGQPVVLADASKKSEEFWTNNRPEPLSTAGVKVYGNIDSLQTIPSFKRTMDIVTLFFAGYKDFGPFEMGPVNTFYSFNGVEGFRLRLGGRTTPALSKRYYFETYAAYGFKDEKWKYFLSGTYSLNNKSIYSFPQNYIRASFQRDTKIPGQELQFVQEDNFLLSFKRGENNMMLYNDFYRLDYVHEFENHFSYTLGLRKWKQSPAGSLYFNNLNSDGLISRTDQINTTEISVGLRYAPNEKFYQSKIYRTPFVGPNPVFNFRYTGGFKGVLGGEYNYHNFMGSIDKRVYLSQLGYTDVTLEGAYIIGKVPFPLLAIHRANQTYAYQLNSYNLMNFLEFVSDHYASVNLDHNFNGFFFNKIPLLKKLKLREVMSFKVLYGGLRDENNPDKNPEAMQFVRNADGQSITNSLNKEPYMEGSVGVGNIFKVLRVDAVKRFNYLDNPDVSSWGIRARVKFDF</sequence>
<accession>A0ABR6EZX0</accession>
<dbReference type="Gene3D" id="2.60.40.1120">
    <property type="entry name" value="Carboxypeptidase-like, regulatory domain"/>
    <property type="match status" value="1"/>
</dbReference>
<dbReference type="EMBL" id="WNXC01000006">
    <property type="protein sequence ID" value="MBB2150359.1"/>
    <property type="molecule type" value="Genomic_DNA"/>
</dbReference>
<name>A0ABR6EZX0_9SPHI</name>
<dbReference type="Proteomes" id="UP000636110">
    <property type="component" value="Unassembled WGS sequence"/>
</dbReference>
<comment type="caution">
    <text evidence="2">The sequence shown here is derived from an EMBL/GenBank/DDBJ whole genome shotgun (WGS) entry which is preliminary data.</text>
</comment>
<feature type="chain" id="PRO_5045478465" evidence="1">
    <location>
        <begin position="37"/>
        <end position="865"/>
    </location>
</feature>
<reference evidence="2 3" key="1">
    <citation type="submission" date="2019-11" db="EMBL/GenBank/DDBJ databases">
        <title>Description of Pedobacter sp. LMG 31462T.</title>
        <authorList>
            <person name="Carlier A."/>
            <person name="Qi S."/>
            <person name="Vandamme P."/>
        </authorList>
    </citation>
    <scope>NUCLEOTIDE SEQUENCE [LARGE SCALE GENOMIC DNA]</scope>
    <source>
        <strain evidence="2 3">LMG 31462</strain>
    </source>
</reference>
<evidence type="ECO:0000313" key="2">
    <source>
        <dbReference type="EMBL" id="MBB2150359.1"/>
    </source>
</evidence>
<keyword evidence="1" id="KW-0732">Signal</keyword>
<protein>
    <submittedName>
        <fullName evidence="2">Carboxypeptidase-like regulatory domain-containing protein</fullName>
    </submittedName>
</protein>